<feature type="signal peptide" evidence="1">
    <location>
        <begin position="1"/>
        <end position="30"/>
    </location>
</feature>
<dbReference type="RefSeq" id="WP_147058907.1">
    <property type="nucleotide sequence ID" value="NZ_CP042437.1"/>
</dbReference>
<name>A0A5B8W6D9_9SPHI</name>
<protein>
    <submittedName>
        <fullName evidence="2">Glycoside hydrolase</fullName>
    </submittedName>
</protein>
<gene>
    <name evidence="2" type="ORF">FSB76_26750</name>
</gene>
<keyword evidence="2" id="KW-0378">Hydrolase</keyword>
<dbReference type="KEGG" id="mgk:FSB76_26750"/>
<dbReference type="Proteomes" id="UP000321362">
    <property type="component" value="Chromosome"/>
</dbReference>
<accession>A0A5B8W6D9</accession>
<dbReference type="EMBL" id="CP042437">
    <property type="protein sequence ID" value="QEC79373.1"/>
    <property type="molecule type" value="Genomic_DNA"/>
</dbReference>
<evidence type="ECO:0000313" key="2">
    <source>
        <dbReference type="EMBL" id="QEC79373.1"/>
    </source>
</evidence>
<evidence type="ECO:0000313" key="3">
    <source>
        <dbReference type="Proteomes" id="UP000321362"/>
    </source>
</evidence>
<dbReference type="AlphaFoldDB" id="A0A5B8W6D9"/>
<organism evidence="2 3">
    <name type="scientific">Mucilaginibacter ginsenosidivorax</name>
    <dbReference type="NCBI Taxonomy" id="862126"/>
    <lineage>
        <taxon>Bacteria</taxon>
        <taxon>Pseudomonadati</taxon>
        <taxon>Bacteroidota</taxon>
        <taxon>Sphingobacteriia</taxon>
        <taxon>Sphingobacteriales</taxon>
        <taxon>Sphingobacteriaceae</taxon>
        <taxon>Mucilaginibacter</taxon>
    </lineage>
</organism>
<proteinExistence type="predicted"/>
<reference evidence="2 3" key="1">
    <citation type="journal article" date="2013" name="J. Microbiol.">
        <title>Mucilaginibacter ginsenosidivorax sp. nov., with ginsenoside converting activity isolated from sediment.</title>
        <authorList>
            <person name="Kim J.K."/>
            <person name="Choi T.E."/>
            <person name="Liu Q.M."/>
            <person name="Park H.Y."/>
            <person name="Yi T.H."/>
            <person name="Yoon M.H."/>
            <person name="Kim S.C."/>
            <person name="Im W.T."/>
        </authorList>
    </citation>
    <scope>NUCLEOTIDE SEQUENCE [LARGE SCALE GENOMIC DNA]</scope>
    <source>
        <strain evidence="2 3">KHI28</strain>
    </source>
</reference>
<keyword evidence="3" id="KW-1185">Reference proteome</keyword>
<evidence type="ECO:0000256" key="1">
    <source>
        <dbReference type="SAM" id="SignalP"/>
    </source>
</evidence>
<sequence length="117" mass="12682">MKRKFLTTVLLCCCFLACLATIADFSGSWAGILTMENGDQYPLTYNFKIDGDKLTGTVQTPKGELPVDDGKINGDKFTFTVTLGDIEIPHSGKFYGDSIGVDIAANGVKAHTTLKRK</sequence>
<dbReference type="OrthoDB" id="796539at2"/>
<dbReference type="GO" id="GO:0016787">
    <property type="term" value="F:hydrolase activity"/>
    <property type="evidence" value="ECO:0007669"/>
    <property type="project" value="UniProtKB-KW"/>
</dbReference>
<dbReference type="InterPro" id="IPR011250">
    <property type="entry name" value="OMP/PagP_B-barrel"/>
</dbReference>
<dbReference type="SUPFAM" id="SSF56925">
    <property type="entry name" value="OMPA-like"/>
    <property type="match status" value="1"/>
</dbReference>
<keyword evidence="1" id="KW-0732">Signal</keyword>
<feature type="chain" id="PRO_5023133662" evidence="1">
    <location>
        <begin position="31"/>
        <end position="117"/>
    </location>
</feature>